<dbReference type="GO" id="GO:0016855">
    <property type="term" value="F:racemase and epimerase activity, acting on amino acids and derivatives"/>
    <property type="evidence" value="ECO:0007669"/>
    <property type="project" value="UniProtKB-UniRule"/>
</dbReference>
<keyword evidence="2 6" id="KW-0479">Metal-binding</keyword>
<dbReference type="PANTHER" id="PTHR48073:SF2">
    <property type="entry name" value="O-SUCCINYLBENZOATE SYNTHASE"/>
    <property type="match status" value="1"/>
</dbReference>
<dbReference type="SUPFAM" id="SSF54826">
    <property type="entry name" value="Enolase N-terminal domain-like"/>
    <property type="match status" value="1"/>
</dbReference>
<keyword evidence="4 7" id="KW-0413">Isomerase</keyword>
<dbReference type="InterPro" id="IPR036849">
    <property type="entry name" value="Enolase-like_C_sf"/>
</dbReference>
<organism evidence="9 10">
    <name type="scientific">Limosilactobacillus pontis</name>
    <dbReference type="NCBI Taxonomy" id="35787"/>
    <lineage>
        <taxon>Bacteria</taxon>
        <taxon>Bacillati</taxon>
        <taxon>Bacillota</taxon>
        <taxon>Bacilli</taxon>
        <taxon>Lactobacillales</taxon>
        <taxon>Lactobacillaceae</taxon>
        <taxon>Limosilactobacillus</taxon>
    </lineage>
</organism>
<comment type="cofactor">
    <cofactor evidence="6 7">
        <name>Mg(2+)</name>
        <dbReference type="ChEBI" id="CHEBI:18420"/>
    </cofactor>
    <text evidence="6 7">Binds 1 Mg(2+) ion per subunit.</text>
</comment>
<dbReference type="InterPro" id="IPR034603">
    <property type="entry name" value="Dipeptide_epimerase"/>
</dbReference>
<evidence type="ECO:0000256" key="5">
    <source>
        <dbReference type="PIRSR" id="PIRSR634603-1"/>
    </source>
</evidence>
<dbReference type="GO" id="GO:0046872">
    <property type="term" value="F:metal ion binding"/>
    <property type="evidence" value="ECO:0007669"/>
    <property type="project" value="UniProtKB-KW"/>
</dbReference>
<dbReference type="Proteomes" id="UP000239920">
    <property type="component" value="Unassembled WGS sequence"/>
</dbReference>
<proteinExistence type="inferred from homology"/>
<dbReference type="InterPro" id="IPR029017">
    <property type="entry name" value="Enolase-like_N"/>
</dbReference>
<dbReference type="EMBL" id="PNFV01000009">
    <property type="protein sequence ID" value="PMB82099.1"/>
    <property type="molecule type" value="Genomic_DNA"/>
</dbReference>
<evidence type="ECO:0000256" key="7">
    <source>
        <dbReference type="RuleBase" id="RU366006"/>
    </source>
</evidence>
<dbReference type="SMART" id="SM00922">
    <property type="entry name" value="MR_MLE"/>
    <property type="match status" value="1"/>
</dbReference>
<dbReference type="EC" id="5.1.1.-" evidence="7"/>
<name>A0A2J6NL92_9LACO</name>
<sequence length="351" mass="37523">MKDSLIIHHATTQLVKIPLKRPFVTHLHTVTAINAVKLTVTLANGMVGVGAATPNRVVTGDTLTSMKAILDEVIIPQMTGMSLTHVEPLENKLQGCIVGNSGAKAAFDIAVYDLLCQIYHVSLNHLLGGSKQSMATDYTISIGERDQMVTDAQDLVKKGFTSLKIKIGNNPVEEDVATVTAIAQAVGPAISLRLDVNQAWSYKQARRGLASLAAAGLNIAFVEQPLPADQLHDLAVLRQESGLPIMLDESVFSPADALRAVSAHAADYINIKLMKCGGIYQATKINQICEAAGVPCMVGCMIEAPESIAAAVAFANAHTNIRFIDLDSIYMINKDVDLGAVKRVGTHLWHA</sequence>
<feature type="active site" description="Proton acceptor; specific for (S)-substrate epimerization" evidence="5">
    <location>
        <position position="272"/>
    </location>
</feature>
<dbReference type="InterPro" id="IPR013342">
    <property type="entry name" value="Mandelate_racemase_C"/>
</dbReference>
<dbReference type="OrthoDB" id="9775391at2"/>
<dbReference type="Pfam" id="PF02746">
    <property type="entry name" value="MR_MLE_N"/>
    <property type="match status" value="1"/>
</dbReference>
<dbReference type="Gene3D" id="3.20.20.120">
    <property type="entry name" value="Enolase-like C-terminal domain"/>
    <property type="match status" value="1"/>
</dbReference>
<dbReference type="AlphaFoldDB" id="A0A2J6NL92"/>
<dbReference type="Pfam" id="PF13378">
    <property type="entry name" value="MR_MLE_C"/>
    <property type="match status" value="1"/>
</dbReference>
<dbReference type="PANTHER" id="PTHR48073">
    <property type="entry name" value="O-SUCCINYLBENZOATE SYNTHASE-RELATED"/>
    <property type="match status" value="1"/>
</dbReference>
<evidence type="ECO:0000256" key="1">
    <source>
        <dbReference type="ARBA" id="ARBA00008031"/>
    </source>
</evidence>
<evidence type="ECO:0000259" key="8">
    <source>
        <dbReference type="SMART" id="SM00922"/>
    </source>
</evidence>
<reference evidence="9 10" key="1">
    <citation type="submission" date="2017-09" db="EMBL/GenBank/DDBJ databases">
        <title>Bacterial strain isolated from the female urinary microbiota.</title>
        <authorList>
            <person name="Thomas-White K."/>
            <person name="Kumar N."/>
            <person name="Forster S."/>
            <person name="Putonti C."/>
            <person name="Lawley T."/>
            <person name="Wolfe A.J."/>
        </authorList>
    </citation>
    <scope>NUCLEOTIDE SEQUENCE [LARGE SCALE GENOMIC DNA]</scope>
    <source>
        <strain evidence="9 10">UMB0683</strain>
    </source>
</reference>
<accession>A0A2J6NL92</accession>
<feature type="binding site" evidence="6">
    <location>
        <position position="195"/>
    </location>
    <ligand>
        <name>Mg(2+)</name>
        <dbReference type="ChEBI" id="CHEBI:18420"/>
    </ligand>
</feature>
<gene>
    <name evidence="9" type="ORF">CK797_07425</name>
</gene>
<dbReference type="SUPFAM" id="SSF51604">
    <property type="entry name" value="Enolase C-terminal domain-like"/>
    <property type="match status" value="1"/>
</dbReference>
<dbReference type="RefSeq" id="WP_104689128.1">
    <property type="nucleotide sequence ID" value="NZ_JBKTHY010000009.1"/>
</dbReference>
<evidence type="ECO:0000256" key="2">
    <source>
        <dbReference type="ARBA" id="ARBA00022723"/>
    </source>
</evidence>
<evidence type="ECO:0000256" key="4">
    <source>
        <dbReference type="ARBA" id="ARBA00023235"/>
    </source>
</evidence>
<feature type="binding site" evidence="6">
    <location>
        <position position="223"/>
    </location>
    <ligand>
        <name>Mg(2+)</name>
        <dbReference type="ChEBI" id="CHEBI:18420"/>
    </ligand>
</feature>
<evidence type="ECO:0000256" key="6">
    <source>
        <dbReference type="PIRSR" id="PIRSR634603-3"/>
    </source>
</evidence>
<feature type="domain" description="Mandelate racemase/muconate lactonizing enzyme C-terminal" evidence="8">
    <location>
        <begin position="145"/>
        <end position="244"/>
    </location>
</feature>
<dbReference type="InterPro" id="IPR029065">
    <property type="entry name" value="Enolase_C-like"/>
</dbReference>
<feature type="active site" description="Proton acceptor; specific for (R)-substrate epimerization" evidence="5">
    <location>
        <position position="166"/>
    </location>
</feature>
<evidence type="ECO:0000313" key="9">
    <source>
        <dbReference type="EMBL" id="PMB82099.1"/>
    </source>
</evidence>
<protein>
    <recommendedName>
        <fullName evidence="7">Dipeptide epimerase</fullName>
        <ecNumber evidence="7">5.1.1.-</ecNumber>
    </recommendedName>
</protein>
<evidence type="ECO:0000256" key="3">
    <source>
        <dbReference type="ARBA" id="ARBA00022842"/>
    </source>
</evidence>
<dbReference type="SFLD" id="SFLDF00009">
    <property type="entry name" value="o-succinylbenzoate_synthase"/>
    <property type="match status" value="1"/>
</dbReference>
<dbReference type="Gene3D" id="3.30.390.10">
    <property type="entry name" value="Enolase-like, N-terminal domain"/>
    <property type="match status" value="1"/>
</dbReference>
<dbReference type="InterPro" id="IPR013341">
    <property type="entry name" value="Mandelate_racemase_N_dom"/>
</dbReference>
<comment type="caution">
    <text evidence="9">The sequence shown here is derived from an EMBL/GenBank/DDBJ whole genome shotgun (WGS) entry which is preliminary data.</text>
</comment>
<comment type="similarity">
    <text evidence="1 7">Belongs to the mandelate racemase/muconate lactonizing enzyme family.</text>
</comment>
<dbReference type="CDD" id="cd03319">
    <property type="entry name" value="L-Ala-DL-Glu_epimerase"/>
    <property type="match status" value="1"/>
</dbReference>
<dbReference type="SFLD" id="SFLDS00001">
    <property type="entry name" value="Enolase"/>
    <property type="match status" value="1"/>
</dbReference>
<evidence type="ECO:0000313" key="10">
    <source>
        <dbReference type="Proteomes" id="UP000239920"/>
    </source>
</evidence>
<feature type="binding site" evidence="6">
    <location>
        <position position="248"/>
    </location>
    <ligand>
        <name>Mg(2+)</name>
        <dbReference type="ChEBI" id="CHEBI:18420"/>
    </ligand>
</feature>
<keyword evidence="3 6" id="KW-0460">Magnesium</keyword>
<dbReference type="SFLD" id="SFLDG00180">
    <property type="entry name" value="muconate_cycloisomerase"/>
    <property type="match status" value="1"/>
</dbReference>